<keyword evidence="2" id="KW-0833">Ubl conjugation pathway</keyword>
<gene>
    <name evidence="4" type="ORF">WA026_021587</name>
</gene>
<dbReference type="FunFam" id="3.30.710.10:FF:000124">
    <property type="entry name" value="Protein CBG09126"/>
    <property type="match status" value="2"/>
</dbReference>
<dbReference type="Proteomes" id="UP001431783">
    <property type="component" value="Unassembled WGS sequence"/>
</dbReference>
<protein>
    <recommendedName>
        <fullName evidence="3">SKP1 component POZ domain-containing protein</fullName>
    </recommendedName>
</protein>
<evidence type="ECO:0000256" key="2">
    <source>
        <dbReference type="ARBA" id="ARBA00022786"/>
    </source>
</evidence>
<dbReference type="InterPro" id="IPR036296">
    <property type="entry name" value="SKP1-like_dim_sf"/>
</dbReference>
<sequence>MPQMKLQSSDGKIFEVDTKIAICSALIKVILEDLGFVEEEGEGFLLSNVKSDILEKVIEWATHHQDDSLLLQNHYCEEKERGIFIWDTKFLKENQDFLMDVTTAANYLDIKTLFDLTCGASVKSSKKRTKYKIRKMPQMKLQSSDGKIFEVDMKIAKCSAFIKVILEDLGLVEQEGEGFPLSNVKSDILEKVLKWATHHQDDPLLTQNHYIEGKKRVNCVWDAEFLKENKDFLMDLMEAANYLEIKNLFDLTCEALGKSIKMKIKDKIQEVFDIKKKMRKVRGKLNCVII</sequence>
<dbReference type="InterPro" id="IPR016073">
    <property type="entry name" value="Skp1_comp_POZ"/>
</dbReference>
<evidence type="ECO:0000259" key="3">
    <source>
        <dbReference type="Pfam" id="PF03931"/>
    </source>
</evidence>
<dbReference type="AlphaFoldDB" id="A0AAW1V1Q1"/>
<evidence type="ECO:0000313" key="4">
    <source>
        <dbReference type="EMBL" id="KAK9887278.1"/>
    </source>
</evidence>
<feature type="domain" description="SKP1 component POZ" evidence="3">
    <location>
        <begin position="139"/>
        <end position="200"/>
    </location>
</feature>
<comment type="caution">
    <text evidence="4">The sequence shown here is derived from an EMBL/GenBank/DDBJ whole genome shotgun (WGS) entry which is preliminary data.</text>
</comment>
<organism evidence="4 5">
    <name type="scientific">Henosepilachna vigintioctopunctata</name>
    <dbReference type="NCBI Taxonomy" id="420089"/>
    <lineage>
        <taxon>Eukaryota</taxon>
        <taxon>Metazoa</taxon>
        <taxon>Ecdysozoa</taxon>
        <taxon>Arthropoda</taxon>
        <taxon>Hexapoda</taxon>
        <taxon>Insecta</taxon>
        <taxon>Pterygota</taxon>
        <taxon>Neoptera</taxon>
        <taxon>Endopterygota</taxon>
        <taxon>Coleoptera</taxon>
        <taxon>Polyphaga</taxon>
        <taxon>Cucujiformia</taxon>
        <taxon>Coccinelloidea</taxon>
        <taxon>Coccinellidae</taxon>
        <taxon>Epilachninae</taxon>
        <taxon>Epilachnini</taxon>
        <taxon>Henosepilachna</taxon>
    </lineage>
</organism>
<proteinExistence type="inferred from homology"/>
<feature type="domain" description="SKP1 component POZ" evidence="3">
    <location>
        <begin position="4"/>
        <end position="65"/>
    </location>
</feature>
<name>A0AAW1V1Q1_9CUCU</name>
<comment type="similarity">
    <text evidence="1">Belongs to the SKP1 family.</text>
</comment>
<evidence type="ECO:0000313" key="5">
    <source>
        <dbReference type="Proteomes" id="UP001431783"/>
    </source>
</evidence>
<dbReference type="GO" id="GO:0006511">
    <property type="term" value="P:ubiquitin-dependent protein catabolic process"/>
    <property type="evidence" value="ECO:0007669"/>
    <property type="project" value="InterPro"/>
</dbReference>
<keyword evidence="5" id="KW-1185">Reference proteome</keyword>
<dbReference type="InterPro" id="IPR001232">
    <property type="entry name" value="SKP1-like"/>
</dbReference>
<dbReference type="InterPro" id="IPR011333">
    <property type="entry name" value="SKP1/BTB/POZ_sf"/>
</dbReference>
<dbReference type="CDD" id="cd18322">
    <property type="entry name" value="BTB_POZ_SKP1"/>
    <property type="match status" value="2"/>
</dbReference>
<dbReference type="Pfam" id="PF03931">
    <property type="entry name" value="Skp1_POZ"/>
    <property type="match status" value="2"/>
</dbReference>
<dbReference type="InterPro" id="IPR016897">
    <property type="entry name" value="SKP1"/>
</dbReference>
<dbReference type="SUPFAM" id="SSF81382">
    <property type="entry name" value="Skp1 dimerisation domain-like"/>
    <property type="match status" value="2"/>
</dbReference>
<dbReference type="EMBL" id="JARQZJ010000107">
    <property type="protein sequence ID" value="KAK9887278.1"/>
    <property type="molecule type" value="Genomic_DNA"/>
</dbReference>
<dbReference type="SMART" id="SM00512">
    <property type="entry name" value="Skp1"/>
    <property type="match status" value="2"/>
</dbReference>
<dbReference type="PANTHER" id="PTHR11165">
    <property type="entry name" value="SKP1"/>
    <property type="match status" value="1"/>
</dbReference>
<reference evidence="4 5" key="1">
    <citation type="submission" date="2023-03" db="EMBL/GenBank/DDBJ databases">
        <title>Genome insight into feeding habits of ladybird beetles.</title>
        <authorList>
            <person name="Li H.-S."/>
            <person name="Huang Y.-H."/>
            <person name="Pang H."/>
        </authorList>
    </citation>
    <scope>NUCLEOTIDE SEQUENCE [LARGE SCALE GENOMIC DNA]</scope>
    <source>
        <strain evidence="4">SYSU_2023b</strain>
        <tissue evidence="4">Whole body</tissue>
    </source>
</reference>
<accession>A0AAW1V1Q1</accession>
<evidence type="ECO:0000256" key="1">
    <source>
        <dbReference type="ARBA" id="ARBA00009993"/>
    </source>
</evidence>
<dbReference type="SUPFAM" id="SSF54695">
    <property type="entry name" value="POZ domain"/>
    <property type="match status" value="2"/>
</dbReference>
<dbReference type="Gene3D" id="3.30.710.10">
    <property type="entry name" value="Potassium Channel Kv1.1, Chain A"/>
    <property type="match status" value="2"/>
</dbReference>